<dbReference type="Gene3D" id="3.40.390.10">
    <property type="entry name" value="Collagenase (Catalytic Domain)"/>
    <property type="match status" value="1"/>
</dbReference>
<dbReference type="EMBL" id="CP089982">
    <property type="protein sequence ID" value="WXA99381.1"/>
    <property type="molecule type" value="Genomic_DNA"/>
</dbReference>
<evidence type="ECO:0000313" key="5">
    <source>
        <dbReference type="Proteomes" id="UP001379533"/>
    </source>
</evidence>
<proteinExistence type="predicted"/>
<keyword evidence="4" id="KW-0645">Protease</keyword>
<dbReference type="Proteomes" id="UP001379533">
    <property type="component" value="Chromosome"/>
</dbReference>
<protein>
    <submittedName>
        <fullName evidence="4">Zinc-dependent metalloprotease</fullName>
    </submittedName>
</protein>
<keyword evidence="5" id="KW-1185">Reference proteome</keyword>
<sequence length="718" mass="77806">MSRNCKTLSFIVLSLGATVAACSDSGSGNTPSEAPPFVAITRVREVKKPGVSSSALSLRSVPGADSPTTFYLAISKKALHETWFLSAFLKQYFPGAAVNGAARSLGTRVVTFRERNGKVYVFDASNNYASSDAFDPALMIEAYPVVSADVASADGYVVVDPAAGLHRFGVTEAGNLVSNKQTTTPFKVDLAFSQHFRQLPDGATFEEIFTGSSSSPIPREDLRTDTGRTPNPLDAELERDALRASGTLGLSFRRYEESPSFAAMSPPDVPHYFTGDTHLERNTDTTQRRVARWAIHPGMRPIRWILSSDFTKVQQAYPEYDILGAVRRGITNWNEAFGFEALAAEVATEGDFLDDDDKNVIYFDADPRAGYAFANWRTNPNTGEIRGASVYFSAVFLAPAKASSAASSPQLTQWGAFEARGLCSMPVRAPANPSDKAAVEAEITHTILHEIGHTLGLRHNFKGSLVPPSSSVMDYLTAKDSVQRTVPGAYDRDALAYLYGLHPNARLPSQPFCTDEHVSADPECARFDATDDPLAKDAGPSYQAALVAYLKGGSFGDSETSTFLAVAKWLAGELPHDAAARTRRQDQKLQAWEYLLAPLRPGATSGATADRIDQMLLFTFKVLYDYEKSPPPPADDRLSPKIAQDASDVLIGAHDMALRRLAVIVLKKLQTEDADLKLIAARATIEGQRGVGPAAVAGNAKLDDLLARIDQATRPYYE</sequence>
<feature type="region of interest" description="Disordered" evidence="1">
    <location>
        <begin position="210"/>
        <end position="233"/>
    </location>
</feature>
<keyword evidence="4" id="KW-0482">Metalloprotease</keyword>
<feature type="domain" description="EcxA zinc-binding" evidence="3">
    <location>
        <begin position="434"/>
        <end position="506"/>
    </location>
</feature>
<dbReference type="PROSITE" id="PS51257">
    <property type="entry name" value="PROKAR_LIPOPROTEIN"/>
    <property type="match status" value="1"/>
</dbReference>
<accession>A0ABZ2KSV0</accession>
<dbReference type="GO" id="GO:0008237">
    <property type="term" value="F:metallopeptidase activity"/>
    <property type="evidence" value="ECO:0007669"/>
    <property type="project" value="UniProtKB-KW"/>
</dbReference>
<keyword evidence="4" id="KW-0378">Hydrolase</keyword>
<dbReference type="PANTHER" id="PTHR38478">
    <property type="entry name" value="PEPTIDASE M1A AND M12B"/>
    <property type="match status" value="1"/>
</dbReference>
<dbReference type="PANTHER" id="PTHR38478:SF1">
    <property type="entry name" value="ZINC DEPENDENT METALLOPROTEASE DOMAIN LIPOPROTEIN"/>
    <property type="match status" value="1"/>
</dbReference>
<dbReference type="Pfam" id="PF16313">
    <property type="entry name" value="DUF4953"/>
    <property type="match status" value="1"/>
</dbReference>
<feature type="chain" id="PRO_5045152579" evidence="2">
    <location>
        <begin position="21"/>
        <end position="718"/>
    </location>
</feature>
<gene>
    <name evidence="4" type="ORF">LZC95_21490</name>
</gene>
<dbReference type="SUPFAM" id="SSF55486">
    <property type="entry name" value="Metalloproteases ('zincins'), catalytic domain"/>
    <property type="match status" value="1"/>
</dbReference>
<feature type="signal peptide" evidence="2">
    <location>
        <begin position="1"/>
        <end position="20"/>
    </location>
</feature>
<dbReference type="InterPro" id="IPR032534">
    <property type="entry name" value="EcxA_zinc-bd"/>
</dbReference>
<organism evidence="4 5">
    <name type="scientific">Pendulispora brunnea</name>
    <dbReference type="NCBI Taxonomy" id="2905690"/>
    <lineage>
        <taxon>Bacteria</taxon>
        <taxon>Pseudomonadati</taxon>
        <taxon>Myxococcota</taxon>
        <taxon>Myxococcia</taxon>
        <taxon>Myxococcales</taxon>
        <taxon>Sorangiineae</taxon>
        <taxon>Pendulisporaceae</taxon>
        <taxon>Pendulispora</taxon>
    </lineage>
</organism>
<dbReference type="InterPro" id="IPR024079">
    <property type="entry name" value="MetalloPept_cat_dom_sf"/>
</dbReference>
<evidence type="ECO:0000313" key="4">
    <source>
        <dbReference type="EMBL" id="WXA99381.1"/>
    </source>
</evidence>
<reference evidence="4 5" key="1">
    <citation type="submission" date="2021-12" db="EMBL/GenBank/DDBJ databases">
        <title>Discovery of the Pendulisporaceae a myxobacterial family with distinct sporulation behavior and unique specialized metabolism.</title>
        <authorList>
            <person name="Garcia R."/>
            <person name="Popoff A."/>
            <person name="Bader C.D."/>
            <person name="Loehr J."/>
            <person name="Walesch S."/>
            <person name="Walt C."/>
            <person name="Boldt J."/>
            <person name="Bunk B."/>
            <person name="Haeckl F.J.F.P.J."/>
            <person name="Gunesch A.P."/>
            <person name="Birkelbach J."/>
            <person name="Nuebel U."/>
            <person name="Pietschmann T."/>
            <person name="Bach T."/>
            <person name="Mueller R."/>
        </authorList>
    </citation>
    <scope>NUCLEOTIDE SEQUENCE [LARGE SCALE GENOMIC DNA]</scope>
    <source>
        <strain evidence="4 5">MSr12523</strain>
    </source>
</reference>
<dbReference type="RefSeq" id="WP_394850019.1">
    <property type="nucleotide sequence ID" value="NZ_CP089982.1"/>
</dbReference>
<evidence type="ECO:0000259" key="3">
    <source>
        <dbReference type="Pfam" id="PF16313"/>
    </source>
</evidence>
<name>A0ABZ2KSV0_9BACT</name>
<evidence type="ECO:0000256" key="1">
    <source>
        <dbReference type="SAM" id="MobiDB-lite"/>
    </source>
</evidence>
<keyword evidence="2" id="KW-0732">Signal</keyword>
<evidence type="ECO:0000256" key="2">
    <source>
        <dbReference type="SAM" id="SignalP"/>
    </source>
</evidence>